<sequence>MNIFLWWIAGSNDERYIKMHKRAESEHEGFLQNAYIHPVFKSEDDSKNDAPAQEFEKEPAVVLTKCSSRRNTPRPANIAVLHQYQYPRTIFRR</sequence>
<evidence type="ECO:0000313" key="1">
    <source>
        <dbReference type="EMBL" id="TQE01514.1"/>
    </source>
</evidence>
<keyword evidence="2" id="KW-1185">Reference proteome</keyword>
<evidence type="ECO:0000313" key="2">
    <source>
        <dbReference type="Proteomes" id="UP000315295"/>
    </source>
</evidence>
<dbReference type="AlphaFoldDB" id="A0A540MRV8"/>
<proteinExistence type="predicted"/>
<gene>
    <name evidence="1" type="ORF">C1H46_012877</name>
</gene>
<name>A0A540MRV8_MALBA</name>
<comment type="caution">
    <text evidence="1">The sequence shown here is derived from an EMBL/GenBank/DDBJ whole genome shotgun (WGS) entry which is preliminary data.</text>
</comment>
<organism evidence="1 2">
    <name type="scientific">Malus baccata</name>
    <name type="common">Siberian crab apple</name>
    <name type="synonym">Pyrus baccata</name>
    <dbReference type="NCBI Taxonomy" id="106549"/>
    <lineage>
        <taxon>Eukaryota</taxon>
        <taxon>Viridiplantae</taxon>
        <taxon>Streptophyta</taxon>
        <taxon>Embryophyta</taxon>
        <taxon>Tracheophyta</taxon>
        <taxon>Spermatophyta</taxon>
        <taxon>Magnoliopsida</taxon>
        <taxon>eudicotyledons</taxon>
        <taxon>Gunneridae</taxon>
        <taxon>Pentapetalae</taxon>
        <taxon>rosids</taxon>
        <taxon>fabids</taxon>
        <taxon>Rosales</taxon>
        <taxon>Rosaceae</taxon>
        <taxon>Amygdaloideae</taxon>
        <taxon>Maleae</taxon>
        <taxon>Malus</taxon>
    </lineage>
</organism>
<dbReference type="EMBL" id="VIEB01000193">
    <property type="protein sequence ID" value="TQE01514.1"/>
    <property type="molecule type" value="Genomic_DNA"/>
</dbReference>
<reference evidence="1 2" key="1">
    <citation type="journal article" date="2019" name="G3 (Bethesda)">
        <title>Sequencing of a Wild Apple (Malus baccata) Genome Unravels the Differences Between Cultivated and Wild Apple Species Regarding Disease Resistance and Cold Tolerance.</title>
        <authorList>
            <person name="Chen X."/>
        </authorList>
    </citation>
    <scope>NUCLEOTIDE SEQUENCE [LARGE SCALE GENOMIC DNA]</scope>
    <source>
        <strain evidence="2">cv. Shandingzi</strain>
        <tissue evidence="1">Leaves</tissue>
    </source>
</reference>
<protein>
    <submittedName>
        <fullName evidence="1">Uncharacterized protein</fullName>
    </submittedName>
</protein>
<dbReference type="Proteomes" id="UP000315295">
    <property type="component" value="Unassembled WGS sequence"/>
</dbReference>
<accession>A0A540MRV8</accession>